<gene>
    <name evidence="1" type="ORF">N1032_23900</name>
</gene>
<organism evidence="1 2">
    <name type="scientific">Herbiconiux daphne</name>
    <dbReference type="NCBI Taxonomy" id="2970914"/>
    <lineage>
        <taxon>Bacteria</taxon>
        <taxon>Bacillati</taxon>
        <taxon>Actinomycetota</taxon>
        <taxon>Actinomycetes</taxon>
        <taxon>Micrococcales</taxon>
        <taxon>Microbacteriaceae</taxon>
        <taxon>Herbiconiux</taxon>
    </lineage>
</organism>
<accession>A0ABT2H9Z1</accession>
<evidence type="ECO:0000313" key="2">
    <source>
        <dbReference type="Proteomes" id="UP001165586"/>
    </source>
</evidence>
<proteinExistence type="predicted"/>
<dbReference type="Proteomes" id="UP001165586">
    <property type="component" value="Unassembled WGS sequence"/>
</dbReference>
<sequence length="238" mass="25557">NGDGTTGVYGRNSTTEVRPNSVRGVWLIQTKQLTMTVNAGGFDHIDVGSNPLPITAKSVELKGDLNVDGAASFTGVVKGITPVADTDLTTKEYVDDSVKAAEAYADKLNKWIPHTDPLFAEYFSLPAGATIATGEAFMKMGVNSIELRGNIHLNPALTTVDATILTLKKHPPGFTTLSKPYGRIMISNWHVVNNTIPQILTQIIPSTTTFPAPIKMFGGIVNYTGTANVVFDELFVFS</sequence>
<feature type="non-terminal residue" evidence="1">
    <location>
        <position position="1"/>
    </location>
</feature>
<comment type="caution">
    <text evidence="1">The sequence shown here is derived from an EMBL/GenBank/DDBJ whole genome shotgun (WGS) entry which is preliminary data.</text>
</comment>
<keyword evidence="2" id="KW-1185">Reference proteome</keyword>
<name>A0ABT2H9Z1_9MICO</name>
<dbReference type="EMBL" id="JANLCJ010000177">
    <property type="protein sequence ID" value="MCS5736780.1"/>
    <property type="molecule type" value="Genomic_DNA"/>
</dbReference>
<reference evidence="1" key="1">
    <citation type="submission" date="2022-08" db="EMBL/GenBank/DDBJ databases">
        <authorList>
            <person name="Deng Y."/>
            <person name="Han X.-F."/>
            <person name="Zhang Y.-Q."/>
        </authorList>
    </citation>
    <scope>NUCLEOTIDE SEQUENCE</scope>
    <source>
        <strain evidence="1">CPCC 203386</strain>
    </source>
</reference>
<evidence type="ECO:0000313" key="1">
    <source>
        <dbReference type="EMBL" id="MCS5736780.1"/>
    </source>
</evidence>
<dbReference type="RefSeq" id="WP_259542919.1">
    <property type="nucleotide sequence ID" value="NZ_JANLCJ010000177.1"/>
</dbReference>
<protein>
    <submittedName>
        <fullName evidence="1">Uncharacterized protein</fullName>
    </submittedName>
</protein>